<evidence type="ECO:0000313" key="2">
    <source>
        <dbReference type="Proteomes" id="UP000037510"/>
    </source>
</evidence>
<dbReference type="AlphaFoldDB" id="A0A0L7LM55"/>
<dbReference type="STRING" id="104452.A0A0L7LM55"/>
<comment type="caution">
    <text evidence="1">The sequence shown here is derived from an EMBL/GenBank/DDBJ whole genome shotgun (WGS) entry which is preliminary data.</text>
</comment>
<name>A0A0L7LM55_OPEBR</name>
<sequence length="431" mass="50326">MTTDEEKSRIAKLLQGLDVPETKLTERCTPLVKDFHHKFDKEVEEEAQSNMIEEVYENPYRVDVALIEENERKLRELLFECRRAKKECNDDLAQKIIDPKRPWRTNSNKEKLVRIDCELKQHHDKATDLLTPMDTEDMQELVKTCRAETLLAPPILGDRLRETVNAAKKNLTNFQYRKVENTSATAILPEAHELEPCSGQYIPRPKSKYCFLRSLGELQNLRVLGLEYSHIADGSGCALLSLLPVIKRPHFRLQLICREEQMPGRADAALGVGGYEIPDTAWRRVNIACPDLYVHMAFFRIRDYDNVRRFLVPSIPLREIHLQLGIDLKIKQRQDSDWRFATFPLRRVFELIPRLGRFHYIGKVEDDVDLKRMFLILSCGVCEKLKQLTIQIQDEGSKRDYWRQVVDSLTSEFADIMQLYHIKICITVYKI</sequence>
<proteinExistence type="predicted"/>
<dbReference type="Gene3D" id="3.80.10.10">
    <property type="entry name" value="Ribonuclease Inhibitor"/>
    <property type="match status" value="1"/>
</dbReference>
<gene>
    <name evidence="1" type="ORF">OBRU01_01738</name>
</gene>
<keyword evidence="2" id="KW-1185">Reference proteome</keyword>
<reference evidence="1 2" key="1">
    <citation type="journal article" date="2015" name="Genome Biol. Evol.">
        <title>The genome of winter moth (Operophtera brumata) provides a genomic perspective on sexual dimorphism and phenology.</title>
        <authorList>
            <person name="Derks M.F."/>
            <person name="Smit S."/>
            <person name="Salis L."/>
            <person name="Schijlen E."/>
            <person name="Bossers A."/>
            <person name="Mateman C."/>
            <person name="Pijl A.S."/>
            <person name="de Ridder D."/>
            <person name="Groenen M.A."/>
            <person name="Visser M.E."/>
            <person name="Megens H.J."/>
        </authorList>
    </citation>
    <scope>NUCLEOTIDE SEQUENCE [LARGE SCALE GENOMIC DNA]</scope>
    <source>
        <strain evidence="1">WM2013NL</strain>
        <tissue evidence="1">Head and thorax</tissue>
    </source>
</reference>
<dbReference type="Proteomes" id="UP000037510">
    <property type="component" value="Unassembled WGS sequence"/>
</dbReference>
<protein>
    <submittedName>
        <fullName evidence="1">Uncharacterized protein</fullName>
    </submittedName>
</protein>
<organism evidence="1 2">
    <name type="scientific">Operophtera brumata</name>
    <name type="common">Winter moth</name>
    <name type="synonym">Phalaena brumata</name>
    <dbReference type="NCBI Taxonomy" id="104452"/>
    <lineage>
        <taxon>Eukaryota</taxon>
        <taxon>Metazoa</taxon>
        <taxon>Ecdysozoa</taxon>
        <taxon>Arthropoda</taxon>
        <taxon>Hexapoda</taxon>
        <taxon>Insecta</taxon>
        <taxon>Pterygota</taxon>
        <taxon>Neoptera</taxon>
        <taxon>Endopterygota</taxon>
        <taxon>Lepidoptera</taxon>
        <taxon>Glossata</taxon>
        <taxon>Ditrysia</taxon>
        <taxon>Geometroidea</taxon>
        <taxon>Geometridae</taxon>
        <taxon>Larentiinae</taxon>
        <taxon>Operophtera</taxon>
    </lineage>
</organism>
<dbReference type="EMBL" id="JTDY01000599">
    <property type="protein sequence ID" value="KOB76510.1"/>
    <property type="molecule type" value="Genomic_DNA"/>
</dbReference>
<accession>A0A0L7LM55</accession>
<dbReference type="InterPro" id="IPR032675">
    <property type="entry name" value="LRR_dom_sf"/>
</dbReference>
<evidence type="ECO:0000313" key="1">
    <source>
        <dbReference type="EMBL" id="KOB76510.1"/>
    </source>
</evidence>